<protein>
    <submittedName>
        <fullName evidence="1">Uncharacterized protein</fullName>
    </submittedName>
</protein>
<keyword evidence="2" id="KW-1185">Reference proteome</keyword>
<reference evidence="2" key="1">
    <citation type="submission" date="2015-11" db="EMBL/GenBank/DDBJ databases">
        <authorList>
            <person name="Dogans D."/>
            <person name="Schneider V.M."/>
            <person name="Bradley K.W."/>
            <person name="Asai D.J."/>
            <person name="Bowman C.A."/>
            <person name="Russell D.A."/>
            <person name="Pope W.H."/>
            <person name="Jacobs-Sera D."/>
            <person name="Hendrix R.W."/>
            <person name="Hatfull G.F."/>
        </authorList>
    </citation>
    <scope>NUCLEOTIDE SEQUENCE [LARGE SCALE GENOMIC DNA]</scope>
</reference>
<accession>A0A0U4KPD6</accession>
<gene>
    <name evidence="1" type="primary">51</name>
    <name evidence="1" type="ORF">LAROYE_51</name>
</gene>
<dbReference type="KEGG" id="vg:40078907"/>
<sequence length="67" mass="7331">MTGHQLIAALQQMDEAALNLPVKVPYHELYDSDISMEEAATVTLATGGDYYSRDKGPAIYIEAEARS</sequence>
<dbReference type="GeneID" id="40078907"/>
<organism evidence="1 2">
    <name type="scientific">Arthrobacter phage Laroye</name>
    <dbReference type="NCBI Taxonomy" id="1772305"/>
    <lineage>
        <taxon>Viruses</taxon>
        <taxon>Duplodnaviria</taxon>
        <taxon>Heunggongvirae</taxon>
        <taxon>Uroviricota</taxon>
        <taxon>Caudoviricetes</taxon>
        <taxon>Laroyevirus</taxon>
        <taxon>Laroyevirus laroye</taxon>
    </lineage>
</organism>
<dbReference type="EMBL" id="KU160654">
    <property type="protein sequence ID" value="ALY09576.1"/>
    <property type="molecule type" value="Genomic_DNA"/>
</dbReference>
<dbReference type="Proteomes" id="UP000222336">
    <property type="component" value="Segment"/>
</dbReference>
<evidence type="ECO:0000313" key="1">
    <source>
        <dbReference type="EMBL" id="ALY09576.1"/>
    </source>
</evidence>
<proteinExistence type="predicted"/>
<evidence type="ECO:0000313" key="2">
    <source>
        <dbReference type="Proteomes" id="UP000222336"/>
    </source>
</evidence>
<name>A0A0U4KPD6_9CAUD</name>
<dbReference type="RefSeq" id="YP_009603041.1">
    <property type="nucleotide sequence ID" value="NC_041947.1"/>
</dbReference>